<dbReference type="GO" id="GO:0010333">
    <property type="term" value="F:terpene synthase activity"/>
    <property type="evidence" value="ECO:0007669"/>
    <property type="project" value="InterPro"/>
</dbReference>
<proteinExistence type="predicted"/>
<gene>
    <name evidence="8" type="ORF">POM88_006066</name>
</gene>
<dbReference type="GO" id="GO:0000287">
    <property type="term" value="F:magnesium ion binding"/>
    <property type="evidence" value="ECO:0007669"/>
    <property type="project" value="InterPro"/>
</dbReference>
<dbReference type="Pfam" id="PF03936">
    <property type="entry name" value="Terpene_synth_C"/>
    <property type="match status" value="1"/>
</dbReference>
<protein>
    <recommendedName>
        <fullName evidence="7">Terpene synthase metal-binding domain-containing protein</fullName>
    </recommendedName>
</protein>
<dbReference type="Gene3D" id="1.10.600.10">
    <property type="entry name" value="Farnesyl Diphosphate Synthase"/>
    <property type="match status" value="1"/>
</dbReference>
<evidence type="ECO:0000256" key="1">
    <source>
        <dbReference type="ARBA" id="ARBA00001936"/>
    </source>
</evidence>
<comment type="cofactor">
    <cofactor evidence="2">
        <name>Mg(2+)</name>
        <dbReference type="ChEBI" id="CHEBI:18420"/>
    </cofactor>
</comment>
<dbReference type="GO" id="GO:0016114">
    <property type="term" value="P:terpenoid biosynthetic process"/>
    <property type="evidence" value="ECO:0007669"/>
    <property type="project" value="InterPro"/>
</dbReference>
<evidence type="ECO:0000256" key="6">
    <source>
        <dbReference type="ARBA" id="ARBA00023239"/>
    </source>
</evidence>
<reference evidence="8" key="2">
    <citation type="submission" date="2023-05" db="EMBL/GenBank/DDBJ databases">
        <authorList>
            <person name="Schelkunov M.I."/>
        </authorList>
    </citation>
    <scope>NUCLEOTIDE SEQUENCE</scope>
    <source>
        <strain evidence="8">Hsosn_3</strain>
        <tissue evidence="8">Leaf</tissue>
    </source>
</reference>
<keyword evidence="6" id="KW-0456">Lyase</keyword>
<evidence type="ECO:0000313" key="9">
    <source>
        <dbReference type="Proteomes" id="UP001237642"/>
    </source>
</evidence>
<dbReference type="InterPro" id="IPR008949">
    <property type="entry name" value="Isoprenoid_synthase_dom_sf"/>
</dbReference>
<evidence type="ECO:0000313" key="8">
    <source>
        <dbReference type="EMBL" id="KAK1396203.1"/>
    </source>
</evidence>
<name>A0AAD8J348_9APIA</name>
<evidence type="ECO:0000256" key="4">
    <source>
        <dbReference type="ARBA" id="ARBA00022842"/>
    </source>
</evidence>
<keyword evidence="9" id="KW-1185">Reference proteome</keyword>
<dbReference type="EMBL" id="JAUIZM010000002">
    <property type="protein sequence ID" value="KAK1396203.1"/>
    <property type="molecule type" value="Genomic_DNA"/>
</dbReference>
<evidence type="ECO:0000256" key="3">
    <source>
        <dbReference type="ARBA" id="ARBA00022723"/>
    </source>
</evidence>
<dbReference type="PANTHER" id="PTHR31225">
    <property type="entry name" value="OS04G0344100 PROTEIN-RELATED"/>
    <property type="match status" value="1"/>
</dbReference>
<comment type="cofactor">
    <cofactor evidence="1">
        <name>Mn(2+)</name>
        <dbReference type="ChEBI" id="CHEBI:29035"/>
    </cofactor>
</comment>
<dbReference type="AlphaFoldDB" id="A0AAD8J348"/>
<dbReference type="SUPFAM" id="SSF48576">
    <property type="entry name" value="Terpenoid synthases"/>
    <property type="match status" value="1"/>
</dbReference>
<feature type="domain" description="Terpene synthase metal-binding" evidence="7">
    <location>
        <begin position="1"/>
        <end position="96"/>
    </location>
</feature>
<dbReference type="Proteomes" id="UP001237642">
    <property type="component" value="Unassembled WGS sequence"/>
</dbReference>
<evidence type="ECO:0000256" key="5">
    <source>
        <dbReference type="ARBA" id="ARBA00023211"/>
    </source>
</evidence>
<dbReference type="InterPro" id="IPR005630">
    <property type="entry name" value="Terpene_synthase_metal-bd"/>
</dbReference>
<comment type="caution">
    <text evidence="8">The sequence shown here is derived from an EMBL/GenBank/DDBJ whole genome shotgun (WGS) entry which is preliminary data.</text>
</comment>
<evidence type="ECO:0000256" key="2">
    <source>
        <dbReference type="ARBA" id="ARBA00001946"/>
    </source>
</evidence>
<keyword evidence="3" id="KW-0479">Metal-binding</keyword>
<dbReference type="InterPro" id="IPR050148">
    <property type="entry name" value="Terpene_synthase-like"/>
</dbReference>
<sequence>MENGAVSGAAPIVLFCAYFLTADKITMEALDYIDKLPSIMWCSSMILRLTNDLGTSSEELARGDTLKAVQCYMNDTGASEAESRKYVDNIVHETWKILNKDLLGNLRRWTWHPSNLDQDLLKSLLVEPFTLNH</sequence>
<dbReference type="PANTHER" id="PTHR31225:SF245">
    <property type="entry name" value="(-)-ALPHA-TERPINEOL SYNTHASE-LIKE"/>
    <property type="match status" value="1"/>
</dbReference>
<keyword evidence="5" id="KW-0464">Manganese</keyword>
<keyword evidence="4" id="KW-0460">Magnesium</keyword>
<reference evidence="8" key="1">
    <citation type="submission" date="2023-02" db="EMBL/GenBank/DDBJ databases">
        <title>Genome of toxic invasive species Heracleum sosnowskyi carries increased number of genes despite the absence of recent whole-genome duplications.</title>
        <authorList>
            <person name="Schelkunov M."/>
            <person name="Shtratnikova V."/>
            <person name="Makarenko M."/>
            <person name="Klepikova A."/>
            <person name="Omelchenko D."/>
            <person name="Novikova G."/>
            <person name="Obukhova E."/>
            <person name="Bogdanov V."/>
            <person name="Penin A."/>
            <person name="Logacheva M."/>
        </authorList>
    </citation>
    <scope>NUCLEOTIDE SEQUENCE</scope>
    <source>
        <strain evidence="8">Hsosn_3</strain>
        <tissue evidence="8">Leaf</tissue>
    </source>
</reference>
<organism evidence="8 9">
    <name type="scientific">Heracleum sosnowskyi</name>
    <dbReference type="NCBI Taxonomy" id="360622"/>
    <lineage>
        <taxon>Eukaryota</taxon>
        <taxon>Viridiplantae</taxon>
        <taxon>Streptophyta</taxon>
        <taxon>Embryophyta</taxon>
        <taxon>Tracheophyta</taxon>
        <taxon>Spermatophyta</taxon>
        <taxon>Magnoliopsida</taxon>
        <taxon>eudicotyledons</taxon>
        <taxon>Gunneridae</taxon>
        <taxon>Pentapetalae</taxon>
        <taxon>asterids</taxon>
        <taxon>campanulids</taxon>
        <taxon>Apiales</taxon>
        <taxon>Apiaceae</taxon>
        <taxon>Apioideae</taxon>
        <taxon>apioid superclade</taxon>
        <taxon>Tordylieae</taxon>
        <taxon>Tordyliinae</taxon>
        <taxon>Heracleum</taxon>
    </lineage>
</organism>
<accession>A0AAD8J348</accession>
<evidence type="ECO:0000259" key="7">
    <source>
        <dbReference type="Pfam" id="PF03936"/>
    </source>
</evidence>